<evidence type="ECO:0000313" key="1">
    <source>
        <dbReference type="EMBL" id="KAK8870354.1"/>
    </source>
</evidence>
<accession>A0ABR2IXW4</accession>
<proteinExistence type="predicted"/>
<dbReference type="EMBL" id="JAPFFF010000014">
    <property type="protein sequence ID" value="KAK8870354.1"/>
    <property type="molecule type" value="Genomic_DNA"/>
</dbReference>
<name>A0ABR2IXW4_9EUKA</name>
<reference evidence="1 2" key="1">
    <citation type="submission" date="2024-04" db="EMBL/GenBank/DDBJ databases">
        <title>Tritrichomonas musculus Genome.</title>
        <authorList>
            <person name="Alves-Ferreira E."/>
            <person name="Grigg M."/>
            <person name="Lorenzi H."/>
            <person name="Galac M."/>
        </authorList>
    </citation>
    <scope>NUCLEOTIDE SEQUENCE [LARGE SCALE GENOMIC DNA]</scope>
    <source>
        <strain evidence="1 2">EAF2021</strain>
    </source>
</reference>
<keyword evidence="2" id="KW-1185">Reference proteome</keyword>
<gene>
    <name evidence="1" type="ORF">M9Y10_008235</name>
</gene>
<comment type="caution">
    <text evidence="1">The sequence shown here is derived from an EMBL/GenBank/DDBJ whole genome shotgun (WGS) entry which is preliminary data.</text>
</comment>
<sequence length="291" mass="34065">MTPYERPFDESRPVYGKVNMPYDLQVNGLINGVNINDLKPVESNFRNVPGYEYYYIENDDVYTDDYIYNSIECKKLGIKNIPSTTITKLKTIKNKLNVFRIVLRKNEIIDESGAFMKDFYIYVDENKLYCPIITIHSQTPLTYIVNHEVVDWNDEPFIAIDKQSSIELMKYYLQCKISIMYLLNQNAIESTIPEIKCDIINARNALKLHESNIAYFYKPSYINESDDNFSMTFNIPDSYSLPTGMKFTFTEHCFNNSWLLTWDGDKWVGDNIQAKSKAEDAIDAVKHWDQR</sequence>
<evidence type="ECO:0000313" key="2">
    <source>
        <dbReference type="Proteomes" id="UP001470230"/>
    </source>
</evidence>
<organism evidence="1 2">
    <name type="scientific">Tritrichomonas musculus</name>
    <dbReference type="NCBI Taxonomy" id="1915356"/>
    <lineage>
        <taxon>Eukaryota</taxon>
        <taxon>Metamonada</taxon>
        <taxon>Parabasalia</taxon>
        <taxon>Tritrichomonadida</taxon>
        <taxon>Tritrichomonadidae</taxon>
        <taxon>Tritrichomonas</taxon>
    </lineage>
</organism>
<protein>
    <submittedName>
        <fullName evidence="1">Uncharacterized protein</fullName>
    </submittedName>
</protein>
<dbReference type="Proteomes" id="UP001470230">
    <property type="component" value="Unassembled WGS sequence"/>
</dbReference>